<dbReference type="GO" id="GO:0016020">
    <property type="term" value="C:membrane"/>
    <property type="evidence" value="ECO:0007669"/>
    <property type="project" value="UniProtKB-SubCell"/>
</dbReference>
<feature type="transmembrane region" description="Helical" evidence="7">
    <location>
        <begin position="26"/>
        <end position="45"/>
    </location>
</feature>
<name>A0A9W9CUI7_9PEZI</name>
<evidence type="ECO:0000256" key="1">
    <source>
        <dbReference type="ARBA" id="ARBA00004141"/>
    </source>
</evidence>
<evidence type="ECO:0000313" key="9">
    <source>
        <dbReference type="EMBL" id="KAJ4387587.1"/>
    </source>
</evidence>
<feature type="domain" description="Rhodopsin" evidence="8">
    <location>
        <begin position="41"/>
        <end position="274"/>
    </location>
</feature>
<evidence type="ECO:0000256" key="6">
    <source>
        <dbReference type="SAM" id="MobiDB-lite"/>
    </source>
</evidence>
<evidence type="ECO:0000256" key="2">
    <source>
        <dbReference type="ARBA" id="ARBA00022692"/>
    </source>
</evidence>
<comment type="similarity">
    <text evidence="5">Belongs to the SAT4 family.</text>
</comment>
<evidence type="ECO:0000256" key="7">
    <source>
        <dbReference type="SAM" id="Phobius"/>
    </source>
</evidence>
<keyword evidence="10" id="KW-1185">Reference proteome</keyword>
<feature type="transmembrane region" description="Helical" evidence="7">
    <location>
        <begin position="211"/>
        <end position="231"/>
    </location>
</feature>
<evidence type="ECO:0000259" key="8">
    <source>
        <dbReference type="Pfam" id="PF20684"/>
    </source>
</evidence>
<reference evidence="9" key="1">
    <citation type="submission" date="2022-10" db="EMBL/GenBank/DDBJ databases">
        <title>Tapping the CABI collections for fungal endophytes: first genome assemblies for Collariella, Neodidymelliopsis, Ascochyta clinopodiicola, Didymella pomorum, Didymosphaeria variabile, Neocosmospora piperis and Neocucurbitaria cava.</title>
        <authorList>
            <person name="Hill R."/>
        </authorList>
    </citation>
    <scope>NUCLEOTIDE SEQUENCE</scope>
    <source>
        <strain evidence="9">IMI 355082</strain>
    </source>
</reference>
<feature type="transmembrane region" description="Helical" evidence="7">
    <location>
        <begin position="127"/>
        <end position="146"/>
    </location>
</feature>
<feature type="transmembrane region" description="Helical" evidence="7">
    <location>
        <begin position="251"/>
        <end position="269"/>
    </location>
</feature>
<dbReference type="AlphaFoldDB" id="A0A9W9CUI7"/>
<feature type="region of interest" description="Disordered" evidence="6">
    <location>
        <begin position="304"/>
        <end position="382"/>
    </location>
</feature>
<dbReference type="Proteomes" id="UP001140453">
    <property type="component" value="Unassembled WGS sequence"/>
</dbReference>
<feature type="transmembrane region" description="Helical" evidence="7">
    <location>
        <begin position="181"/>
        <end position="199"/>
    </location>
</feature>
<evidence type="ECO:0000256" key="3">
    <source>
        <dbReference type="ARBA" id="ARBA00022989"/>
    </source>
</evidence>
<feature type="transmembrane region" description="Helical" evidence="7">
    <location>
        <begin position="57"/>
        <end position="81"/>
    </location>
</feature>
<dbReference type="PANTHER" id="PTHR33048:SF147">
    <property type="entry name" value="INTEGRAL MEMBRANE PROTEIN"/>
    <property type="match status" value="1"/>
</dbReference>
<dbReference type="OrthoDB" id="5417887at2759"/>
<dbReference type="PANTHER" id="PTHR33048">
    <property type="entry name" value="PTH11-LIKE INTEGRAL MEMBRANE PROTEIN (AFU_ORTHOLOGUE AFUA_5G11245)"/>
    <property type="match status" value="1"/>
</dbReference>
<protein>
    <recommendedName>
        <fullName evidence="8">Rhodopsin domain-containing protein</fullName>
    </recommendedName>
</protein>
<keyword evidence="3 7" id="KW-1133">Transmembrane helix</keyword>
<evidence type="ECO:0000256" key="4">
    <source>
        <dbReference type="ARBA" id="ARBA00023136"/>
    </source>
</evidence>
<dbReference type="InterPro" id="IPR049326">
    <property type="entry name" value="Rhodopsin_dom_fungi"/>
</dbReference>
<dbReference type="EMBL" id="JAPEVB010000005">
    <property type="protein sequence ID" value="KAJ4387587.1"/>
    <property type="molecule type" value="Genomic_DNA"/>
</dbReference>
<sequence>MSASFPRSHIKGETHPYVSPVKEINIGIWTLFTGATLFLGLRLWCKISRKYGMWFDDYVLIASWLILFANDIIISVEYATGYVADDWDDRMRILINITSTGTIIGQAWTKSAFGISLLRISDRYLQWVLWFCIITMNMYMFLKVILQWGKICGSKVYDVWYRFDFCITDDVRDQIKKGGNVYNLLMDFVFAVFPWVITWRLRMERAEKYSLCATLSLGMIIAISTAVRTAWKDDDVEHDEWYFWNNAMSQIWFSSEICGTIIVQCIPILRPFLKEVTTTFPSASKRSRQSSFVKSSKERASYGSSVPLKNINEADRTPNEYDPETDSDTFIFGAGERPAPAANSQPHSRMDDGKEQEIFSSQRSPRYGHSHEPVTRPWSSGC</sequence>
<feature type="compositionally biased region" description="Basic and acidic residues" evidence="6">
    <location>
        <begin position="348"/>
        <end position="357"/>
    </location>
</feature>
<keyword evidence="2 7" id="KW-0812">Transmembrane</keyword>
<feature type="transmembrane region" description="Helical" evidence="7">
    <location>
        <begin position="93"/>
        <end position="115"/>
    </location>
</feature>
<evidence type="ECO:0000256" key="5">
    <source>
        <dbReference type="ARBA" id="ARBA00038359"/>
    </source>
</evidence>
<evidence type="ECO:0000313" key="10">
    <source>
        <dbReference type="Proteomes" id="UP001140453"/>
    </source>
</evidence>
<organism evidence="9 10">
    <name type="scientific">Gnomoniopsis smithogilvyi</name>
    <dbReference type="NCBI Taxonomy" id="1191159"/>
    <lineage>
        <taxon>Eukaryota</taxon>
        <taxon>Fungi</taxon>
        <taxon>Dikarya</taxon>
        <taxon>Ascomycota</taxon>
        <taxon>Pezizomycotina</taxon>
        <taxon>Sordariomycetes</taxon>
        <taxon>Sordariomycetidae</taxon>
        <taxon>Diaporthales</taxon>
        <taxon>Gnomoniaceae</taxon>
        <taxon>Gnomoniopsis</taxon>
    </lineage>
</organism>
<comment type="caution">
    <text evidence="9">The sequence shown here is derived from an EMBL/GenBank/DDBJ whole genome shotgun (WGS) entry which is preliminary data.</text>
</comment>
<proteinExistence type="inferred from homology"/>
<gene>
    <name evidence="9" type="ORF">N0V93_008182</name>
</gene>
<keyword evidence="4 7" id="KW-0472">Membrane</keyword>
<accession>A0A9W9CUI7</accession>
<dbReference type="Pfam" id="PF20684">
    <property type="entry name" value="Fung_rhodopsin"/>
    <property type="match status" value="1"/>
</dbReference>
<dbReference type="InterPro" id="IPR052337">
    <property type="entry name" value="SAT4-like"/>
</dbReference>
<comment type="subcellular location">
    <subcellularLocation>
        <location evidence="1">Membrane</location>
        <topology evidence="1">Multi-pass membrane protein</topology>
    </subcellularLocation>
</comment>